<keyword evidence="3" id="KW-1185">Reference proteome</keyword>
<dbReference type="AlphaFoldDB" id="A0A926ZGL4"/>
<protein>
    <submittedName>
        <fullName evidence="2">Uncharacterized protein</fullName>
    </submittedName>
</protein>
<reference evidence="2" key="2">
    <citation type="submission" date="2020-08" db="EMBL/GenBank/DDBJ databases">
        <authorList>
            <person name="Chen M."/>
            <person name="Teng W."/>
            <person name="Zhao L."/>
            <person name="Hu C."/>
            <person name="Zhou Y."/>
            <person name="Han B."/>
            <person name="Song L."/>
            <person name="Shu W."/>
        </authorList>
    </citation>
    <scope>NUCLEOTIDE SEQUENCE</scope>
    <source>
        <strain evidence="2">FACHB-1375</strain>
    </source>
</reference>
<feature type="transmembrane region" description="Helical" evidence="1">
    <location>
        <begin position="12"/>
        <end position="29"/>
    </location>
</feature>
<feature type="transmembrane region" description="Helical" evidence="1">
    <location>
        <begin position="41"/>
        <end position="59"/>
    </location>
</feature>
<dbReference type="EMBL" id="JACJPW010000031">
    <property type="protein sequence ID" value="MBD2182120.1"/>
    <property type="molecule type" value="Genomic_DNA"/>
</dbReference>
<keyword evidence="1" id="KW-0812">Transmembrane</keyword>
<keyword evidence="1" id="KW-1133">Transmembrane helix</keyword>
<evidence type="ECO:0000313" key="3">
    <source>
        <dbReference type="Proteomes" id="UP000641646"/>
    </source>
</evidence>
<reference evidence="2" key="1">
    <citation type="journal article" date="2015" name="ISME J.">
        <title>Draft Genome Sequence of Streptomyces incarnatus NRRL8089, which Produces the Nucleoside Antibiotic Sinefungin.</title>
        <authorList>
            <person name="Oshima K."/>
            <person name="Hattori M."/>
            <person name="Shimizu H."/>
            <person name="Fukuda K."/>
            <person name="Nemoto M."/>
            <person name="Inagaki K."/>
            <person name="Tamura T."/>
        </authorList>
    </citation>
    <scope>NUCLEOTIDE SEQUENCE</scope>
    <source>
        <strain evidence="2">FACHB-1375</strain>
    </source>
</reference>
<evidence type="ECO:0000313" key="2">
    <source>
        <dbReference type="EMBL" id="MBD2182120.1"/>
    </source>
</evidence>
<comment type="caution">
    <text evidence="2">The sequence shown here is derived from an EMBL/GenBank/DDBJ whole genome shotgun (WGS) entry which is preliminary data.</text>
</comment>
<dbReference type="Proteomes" id="UP000641646">
    <property type="component" value="Unassembled WGS sequence"/>
</dbReference>
<accession>A0A926ZGL4</accession>
<evidence type="ECO:0000256" key="1">
    <source>
        <dbReference type="SAM" id="Phobius"/>
    </source>
</evidence>
<sequence>MSNSPNFGNWRFSSIFAIFIGLTLATWVLRGFELITFIPSGVIWVLLLLSIAIGILSYLQMTRW</sequence>
<gene>
    <name evidence="2" type="ORF">H6G03_13565</name>
</gene>
<proteinExistence type="predicted"/>
<keyword evidence="1" id="KW-0472">Membrane</keyword>
<organism evidence="2 3">
    <name type="scientific">Aerosakkonema funiforme FACHB-1375</name>
    <dbReference type="NCBI Taxonomy" id="2949571"/>
    <lineage>
        <taxon>Bacteria</taxon>
        <taxon>Bacillati</taxon>
        <taxon>Cyanobacteriota</taxon>
        <taxon>Cyanophyceae</taxon>
        <taxon>Oscillatoriophycideae</taxon>
        <taxon>Aerosakkonematales</taxon>
        <taxon>Aerosakkonemataceae</taxon>
        <taxon>Aerosakkonema</taxon>
    </lineage>
</organism>
<dbReference type="RefSeq" id="WP_190464928.1">
    <property type="nucleotide sequence ID" value="NZ_JACJPW010000031.1"/>
</dbReference>
<name>A0A926ZGL4_9CYAN</name>